<name>A0A1H0G262_9ACTN</name>
<feature type="domain" description="UspA" evidence="2">
    <location>
        <begin position="22"/>
        <end position="143"/>
    </location>
</feature>
<keyword evidence="4" id="KW-1185">Reference proteome</keyword>
<dbReference type="PANTHER" id="PTHR46268">
    <property type="entry name" value="STRESS RESPONSE PROTEIN NHAX"/>
    <property type="match status" value="1"/>
</dbReference>
<feature type="domain" description="UspA" evidence="2">
    <location>
        <begin position="154"/>
        <end position="281"/>
    </location>
</feature>
<dbReference type="PRINTS" id="PR01438">
    <property type="entry name" value="UNVRSLSTRESS"/>
</dbReference>
<dbReference type="STRING" id="1052260.SAMN05660199_01112"/>
<gene>
    <name evidence="3" type="ORF">SAMN05660199_01112</name>
</gene>
<dbReference type="SUPFAM" id="SSF52402">
    <property type="entry name" value="Adenine nucleotide alpha hydrolases-like"/>
    <property type="match status" value="2"/>
</dbReference>
<evidence type="ECO:0000256" key="1">
    <source>
        <dbReference type="ARBA" id="ARBA00008791"/>
    </source>
</evidence>
<comment type="similarity">
    <text evidence="1">Belongs to the universal stress protein A family.</text>
</comment>
<reference evidence="4" key="1">
    <citation type="submission" date="2016-10" db="EMBL/GenBank/DDBJ databases">
        <authorList>
            <person name="Varghese N."/>
            <person name="Submissions S."/>
        </authorList>
    </citation>
    <scope>NUCLEOTIDE SEQUENCE [LARGE SCALE GENOMIC DNA]</scope>
    <source>
        <strain evidence="4">DSM 45843</strain>
    </source>
</reference>
<evidence type="ECO:0000313" key="3">
    <source>
        <dbReference type="EMBL" id="SDO00976.1"/>
    </source>
</evidence>
<dbReference type="Pfam" id="PF00582">
    <property type="entry name" value="Usp"/>
    <property type="match status" value="2"/>
</dbReference>
<accession>A0A1H0G262</accession>
<sequence length="301" mass="31393">MTWPVPHDDDGHPGAPRAVVGLAAEGRDDQGTSLRWAVAWAVQHGARLDVLVSHSADPAGSRSAAAARLLLGRVLAEAPGGSDVPVVVHLTTGAPGPALVHLASTADLLVVGGDRRPRPGRRRLLPLVTHCLSHAVCPVLVVPGASAVPSAAWTVVVGIDGSARSRSALRRARWEASDGQVRAVTVVDTRSGWPPVQSWARPGARARRDAEDLRYVPAGAGPRRTPVEHSIVAGRPADVLAGQDADLLVVGAPALRSVRWFLTSTANRCLGRRPRPVLVVPFDDRVGDARLSPGGGHAPSS</sequence>
<proteinExistence type="inferred from homology"/>
<dbReference type="PANTHER" id="PTHR46268:SF6">
    <property type="entry name" value="UNIVERSAL STRESS PROTEIN UP12"/>
    <property type="match status" value="1"/>
</dbReference>
<dbReference type="Proteomes" id="UP000199088">
    <property type="component" value="Unassembled WGS sequence"/>
</dbReference>
<dbReference type="CDD" id="cd00293">
    <property type="entry name" value="USP-like"/>
    <property type="match status" value="1"/>
</dbReference>
<dbReference type="Gene3D" id="3.40.50.12370">
    <property type="match status" value="1"/>
</dbReference>
<dbReference type="EMBL" id="FNIR01000003">
    <property type="protein sequence ID" value="SDO00976.1"/>
    <property type="molecule type" value="Genomic_DNA"/>
</dbReference>
<evidence type="ECO:0000313" key="4">
    <source>
        <dbReference type="Proteomes" id="UP000199088"/>
    </source>
</evidence>
<dbReference type="AlphaFoldDB" id="A0A1H0G262"/>
<dbReference type="OrthoDB" id="3213322at2"/>
<organism evidence="3 4">
    <name type="scientific">Klenkia soli</name>
    <dbReference type="NCBI Taxonomy" id="1052260"/>
    <lineage>
        <taxon>Bacteria</taxon>
        <taxon>Bacillati</taxon>
        <taxon>Actinomycetota</taxon>
        <taxon>Actinomycetes</taxon>
        <taxon>Geodermatophilales</taxon>
        <taxon>Geodermatophilaceae</taxon>
        <taxon>Klenkia</taxon>
    </lineage>
</organism>
<evidence type="ECO:0000259" key="2">
    <source>
        <dbReference type="Pfam" id="PF00582"/>
    </source>
</evidence>
<dbReference type="InterPro" id="IPR006016">
    <property type="entry name" value="UspA"/>
</dbReference>
<dbReference type="InterPro" id="IPR006015">
    <property type="entry name" value="Universal_stress_UspA"/>
</dbReference>
<protein>
    <submittedName>
        <fullName evidence="3">Nucleotide-binding universal stress protein, UspA family</fullName>
    </submittedName>
</protein>